<keyword evidence="3" id="KW-1185">Reference proteome</keyword>
<feature type="region of interest" description="Disordered" evidence="1">
    <location>
        <begin position="1"/>
        <end position="32"/>
    </location>
</feature>
<dbReference type="Proteomes" id="UP001266305">
    <property type="component" value="Unassembled WGS sequence"/>
</dbReference>
<organism evidence="2 3">
    <name type="scientific">Saguinus oedipus</name>
    <name type="common">Cotton-top tamarin</name>
    <name type="synonym">Oedipomidas oedipus</name>
    <dbReference type="NCBI Taxonomy" id="9490"/>
    <lineage>
        <taxon>Eukaryota</taxon>
        <taxon>Metazoa</taxon>
        <taxon>Chordata</taxon>
        <taxon>Craniata</taxon>
        <taxon>Vertebrata</taxon>
        <taxon>Euteleostomi</taxon>
        <taxon>Mammalia</taxon>
        <taxon>Eutheria</taxon>
        <taxon>Euarchontoglires</taxon>
        <taxon>Primates</taxon>
        <taxon>Haplorrhini</taxon>
        <taxon>Platyrrhini</taxon>
        <taxon>Cebidae</taxon>
        <taxon>Callitrichinae</taxon>
        <taxon>Saguinus</taxon>
    </lineage>
</organism>
<protein>
    <submittedName>
        <fullName evidence="2">Uncharacterized protein</fullName>
    </submittedName>
</protein>
<dbReference type="EMBL" id="JASSZA010000014">
    <property type="protein sequence ID" value="KAK2094231.1"/>
    <property type="molecule type" value="Genomic_DNA"/>
</dbReference>
<feature type="compositionally biased region" description="Basic and acidic residues" evidence="1">
    <location>
        <begin position="1"/>
        <end position="28"/>
    </location>
</feature>
<comment type="caution">
    <text evidence="2">The sequence shown here is derived from an EMBL/GenBank/DDBJ whole genome shotgun (WGS) entry which is preliminary data.</text>
</comment>
<proteinExistence type="predicted"/>
<gene>
    <name evidence="2" type="ORF">P7K49_027969</name>
</gene>
<name>A0ABQ9UB61_SAGOE</name>
<accession>A0ABQ9UB61</accession>
<evidence type="ECO:0000313" key="2">
    <source>
        <dbReference type="EMBL" id="KAK2094231.1"/>
    </source>
</evidence>
<evidence type="ECO:0000313" key="3">
    <source>
        <dbReference type="Proteomes" id="UP001266305"/>
    </source>
</evidence>
<evidence type="ECO:0000256" key="1">
    <source>
        <dbReference type="SAM" id="MobiDB-lite"/>
    </source>
</evidence>
<sequence length="73" mass="8029">MSEEAKGKRDNLEERKGTFDSEESDKVQHQTRLPVAHDQMLFDTLCDDEHGLAASLDYRYPCGRGSGAAAVGS</sequence>
<reference evidence="2 3" key="1">
    <citation type="submission" date="2023-05" db="EMBL/GenBank/DDBJ databases">
        <title>B98-5 Cell Line De Novo Hybrid Assembly: An Optical Mapping Approach.</title>
        <authorList>
            <person name="Kananen K."/>
            <person name="Auerbach J.A."/>
            <person name="Kautto E."/>
            <person name="Blachly J.S."/>
        </authorList>
    </citation>
    <scope>NUCLEOTIDE SEQUENCE [LARGE SCALE GENOMIC DNA]</scope>
    <source>
        <strain evidence="2">B95-8</strain>
        <tissue evidence="2">Cell line</tissue>
    </source>
</reference>